<dbReference type="InterPro" id="IPR050383">
    <property type="entry name" value="GlyoxalaseI/FosfomycinResist"/>
</dbReference>
<dbReference type="Proteomes" id="UP001589896">
    <property type="component" value="Unassembled WGS sequence"/>
</dbReference>
<proteinExistence type="predicted"/>
<gene>
    <name evidence="2" type="ORF">ACFFGH_10545</name>
</gene>
<dbReference type="PANTHER" id="PTHR21366">
    <property type="entry name" value="GLYOXALASE FAMILY PROTEIN"/>
    <property type="match status" value="1"/>
</dbReference>
<dbReference type="PANTHER" id="PTHR21366:SF22">
    <property type="entry name" value="VOC DOMAIN-CONTAINING PROTEIN"/>
    <property type="match status" value="1"/>
</dbReference>
<dbReference type="InterPro" id="IPR037523">
    <property type="entry name" value="VOC_core"/>
</dbReference>
<reference evidence="2 3" key="1">
    <citation type="submission" date="2024-09" db="EMBL/GenBank/DDBJ databases">
        <authorList>
            <person name="Sun Q."/>
            <person name="Mori K."/>
        </authorList>
    </citation>
    <scope>NUCLEOTIDE SEQUENCE [LARGE SCALE GENOMIC DNA]</scope>
    <source>
        <strain evidence="2 3">KCTC 23076</strain>
    </source>
</reference>
<dbReference type="EMBL" id="JBHLTG010000002">
    <property type="protein sequence ID" value="MFC0678278.1"/>
    <property type="molecule type" value="Genomic_DNA"/>
</dbReference>
<dbReference type="Gene3D" id="3.10.180.10">
    <property type="entry name" value="2,3-Dihydroxybiphenyl 1,2-Dioxygenase, domain 1"/>
    <property type="match status" value="1"/>
</dbReference>
<dbReference type="SUPFAM" id="SSF54593">
    <property type="entry name" value="Glyoxalase/Bleomycin resistance protein/Dihydroxybiphenyl dioxygenase"/>
    <property type="match status" value="1"/>
</dbReference>
<evidence type="ECO:0000313" key="2">
    <source>
        <dbReference type="EMBL" id="MFC0678278.1"/>
    </source>
</evidence>
<dbReference type="InterPro" id="IPR029068">
    <property type="entry name" value="Glyas_Bleomycin-R_OHBP_Dase"/>
</dbReference>
<evidence type="ECO:0000313" key="3">
    <source>
        <dbReference type="Proteomes" id="UP001589896"/>
    </source>
</evidence>
<dbReference type="RefSeq" id="WP_386667981.1">
    <property type="nucleotide sequence ID" value="NZ_JBHLTG010000002.1"/>
</dbReference>
<sequence>MEPRVFPIINCADILNTRSFYQRVFGAEQVYQFPDEGDPVYLSLAVGGGHIALGVGTGPAMYGATPLPATGHAVDVCVYVPDLDGVLEAAPEHGGTLAVPATDTPWGERVAYVRDPEGTMLLVIQEDPDD</sequence>
<accession>A0ABV6RQR9</accession>
<dbReference type="PROSITE" id="PS51819">
    <property type="entry name" value="VOC"/>
    <property type="match status" value="1"/>
</dbReference>
<comment type="caution">
    <text evidence="2">The sequence shown here is derived from an EMBL/GenBank/DDBJ whole genome shotgun (WGS) entry which is preliminary data.</text>
</comment>
<dbReference type="Pfam" id="PF00903">
    <property type="entry name" value="Glyoxalase"/>
    <property type="match status" value="1"/>
</dbReference>
<feature type="domain" description="VOC" evidence="1">
    <location>
        <begin position="3"/>
        <end position="126"/>
    </location>
</feature>
<dbReference type="InterPro" id="IPR004360">
    <property type="entry name" value="Glyas_Fos-R_dOase_dom"/>
</dbReference>
<evidence type="ECO:0000259" key="1">
    <source>
        <dbReference type="PROSITE" id="PS51819"/>
    </source>
</evidence>
<protein>
    <submittedName>
        <fullName evidence="2">VOC family protein</fullName>
    </submittedName>
</protein>
<keyword evidence="3" id="KW-1185">Reference proteome</keyword>
<name>A0ABV6RQR9_9GAMM</name>
<organism evidence="2 3">
    <name type="scientific">Lysobacter korlensis</name>
    <dbReference type="NCBI Taxonomy" id="553636"/>
    <lineage>
        <taxon>Bacteria</taxon>
        <taxon>Pseudomonadati</taxon>
        <taxon>Pseudomonadota</taxon>
        <taxon>Gammaproteobacteria</taxon>
        <taxon>Lysobacterales</taxon>
        <taxon>Lysobacteraceae</taxon>
        <taxon>Lysobacter</taxon>
    </lineage>
</organism>